<sequence>MPSLQNPHKSTNFSTIQLHLPTDNLPKQEETEISQENDDSTTPTRRQTRPRARNSSRRHLPSSSTNPRPLNHPHQAPHPPKQAPLRNHRILHLQTCSLPSRYPGNHHHHHPRCRKRRNSDNANSHGQESERGSALHAEARPWTRTRGWERGIVGPR</sequence>
<name>A0A2J6Q620_9HELO</name>
<feature type="compositionally biased region" description="Polar residues" evidence="1">
    <location>
        <begin position="1"/>
        <end position="17"/>
    </location>
</feature>
<gene>
    <name evidence="2" type="ORF">NA56DRAFT_120968</name>
</gene>
<dbReference type="AlphaFoldDB" id="A0A2J6Q620"/>
<protein>
    <submittedName>
        <fullName evidence="2">Uncharacterized protein</fullName>
    </submittedName>
</protein>
<organism evidence="2 3">
    <name type="scientific">Hyaloscypha hepaticicola</name>
    <dbReference type="NCBI Taxonomy" id="2082293"/>
    <lineage>
        <taxon>Eukaryota</taxon>
        <taxon>Fungi</taxon>
        <taxon>Dikarya</taxon>
        <taxon>Ascomycota</taxon>
        <taxon>Pezizomycotina</taxon>
        <taxon>Leotiomycetes</taxon>
        <taxon>Helotiales</taxon>
        <taxon>Hyaloscyphaceae</taxon>
        <taxon>Hyaloscypha</taxon>
    </lineage>
</organism>
<reference evidence="2 3" key="1">
    <citation type="submission" date="2016-05" db="EMBL/GenBank/DDBJ databases">
        <title>A degradative enzymes factory behind the ericoid mycorrhizal symbiosis.</title>
        <authorList>
            <consortium name="DOE Joint Genome Institute"/>
            <person name="Martino E."/>
            <person name="Morin E."/>
            <person name="Grelet G."/>
            <person name="Kuo A."/>
            <person name="Kohler A."/>
            <person name="Daghino S."/>
            <person name="Barry K."/>
            <person name="Choi C."/>
            <person name="Cichocki N."/>
            <person name="Clum A."/>
            <person name="Copeland A."/>
            <person name="Hainaut M."/>
            <person name="Haridas S."/>
            <person name="Labutti K."/>
            <person name="Lindquist E."/>
            <person name="Lipzen A."/>
            <person name="Khouja H.-R."/>
            <person name="Murat C."/>
            <person name="Ohm R."/>
            <person name="Olson A."/>
            <person name="Spatafora J."/>
            <person name="Veneault-Fourrey C."/>
            <person name="Henrissat B."/>
            <person name="Grigoriev I."/>
            <person name="Martin F."/>
            <person name="Perotto S."/>
        </authorList>
    </citation>
    <scope>NUCLEOTIDE SEQUENCE [LARGE SCALE GENOMIC DNA]</scope>
    <source>
        <strain evidence="2 3">UAMH 7357</strain>
    </source>
</reference>
<evidence type="ECO:0000313" key="3">
    <source>
        <dbReference type="Proteomes" id="UP000235672"/>
    </source>
</evidence>
<evidence type="ECO:0000256" key="1">
    <source>
        <dbReference type="SAM" id="MobiDB-lite"/>
    </source>
</evidence>
<keyword evidence="3" id="KW-1185">Reference proteome</keyword>
<feature type="region of interest" description="Disordered" evidence="1">
    <location>
        <begin position="1"/>
        <end position="156"/>
    </location>
</feature>
<dbReference type="EMBL" id="KZ613480">
    <property type="protein sequence ID" value="PMD21693.1"/>
    <property type="molecule type" value="Genomic_DNA"/>
</dbReference>
<feature type="compositionally biased region" description="Basic residues" evidence="1">
    <location>
        <begin position="46"/>
        <end position="60"/>
    </location>
</feature>
<feature type="compositionally biased region" description="Basic residues" evidence="1">
    <location>
        <begin position="104"/>
        <end position="117"/>
    </location>
</feature>
<proteinExistence type="predicted"/>
<accession>A0A2J6Q620</accession>
<dbReference type="Proteomes" id="UP000235672">
    <property type="component" value="Unassembled WGS sequence"/>
</dbReference>
<feature type="compositionally biased region" description="Basic and acidic residues" evidence="1">
    <location>
        <begin position="127"/>
        <end position="149"/>
    </location>
</feature>
<evidence type="ECO:0000313" key="2">
    <source>
        <dbReference type="EMBL" id="PMD21693.1"/>
    </source>
</evidence>